<name>A0ABN2WTT8_9ACTN</name>
<organism evidence="1 2">
    <name type="scientific">Kitasatospora saccharophila</name>
    <dbReference type="NCBI Taxonomy" id="407973"/>
    <lineage>
        <taxon>Bacteria</taxon>
        <taxon>Bacillati</taxon>
        <taxon>Actinomycetota</taxon>
        <taxon>Actinomycetes</taxon>
        <taxon>Kitasatosporales</taxon>
        <taxon>Streptomycetaceae</taxon>
        <taxon>Kitasatospora</taxon>
    </lineage>
</organism>
<keyword evidence="2" id="KW-1185">Reference proteome</keyword>
<proteinExistence type="predicted"/>
<protein>
    <submittedName>
        <fullName evidence="1">Uncharacterized protein</fullName>
    </submittedName>
</protein>
<evidence type="ECO:0000313" key="2">
    <source>
        <dbReference type="Proteomes" id="UP001500897"/>
    </source>
</evidence>
<comment type="caution">
    <text evidence="1">The sequence shown here is derived from an EMBL/GenBank/DDBJ whole genome shotgun (WGS) entry which is preliminary data.</text>
</comment>
<dbReference type="RefSeq" id="WP_344552541.1">
    <property type="nucleotide sequence ID" value="NZ_BAAANS010000017.1"/>
</dbReference>
<sequence length="40" mass="4292">MDLWGVAKEVGEGGPMTGPDGKPLVFYSFPDAARWADDHA</sequence>
<accession>A0ABN2WTT8</accession>
<reference evidence="1 2" key="1">
    <citation type="journal article" date="2019" name="Int. J. Syst. Evol. Microbiol.">
        <title>The Global Catalogue of Microorganisms (GCM) 10K type strain sequencing project: providing services to taxonomists for standard genome sequencing and annotation.</title>
        <authorList>
            <consortium name="The Broad Institute Genomics Platform"/>
            <consortium name="The Broad Institute Genome Sequencing Center for Infectious Disease"/>
            <person name="Wu L."/>
            <person name="Ma J."/>
        </authorList>
    </citation>
    <scope>NUCLEOTIDE SEQUENCE [LARGE SCALE GENOMIC DNA]</scope>
    <source>
        <strain evidence="1 2">JCM 14559</strain>
    </source>
</reference>
<gene>
    <name evidence="1" type="ORF">GCM10009759_29820</name>
</gene>
<dbReference type="EMBL" id="BAAANS010000017">
    <property type="protein sequence ID" value="GAA2098648.1"/>
    <property type="molecule type" value="Genomic_DNA"/>
</dbReference>
<dbReference type="Proteomes" id="UP001500897">
    <property type="component" value="Unassembled WGS sequence"/>
</dbReference>
<evidence type="ECO:0000313" key="1">
    <source>
        <dbReference type="EMBL" id="GAA2098648.1"/>
    </source>
</evidence>